<feature type="binding site" evidence="11">
    <location>
        <position position="6"/>
    </location>
    <ligand>
        <name>Ca(2+)</name>
        <dbReference type="ChEBI" id="CHEBI:29108"/>
        <label>1</label>
    </ligand>
</feature>
<dbReference type="AlphaFoldDB" id="A0A6I9QIQ7"/>
<dbReference type="FunFam" id="1.10.520.10:FF:000028">
    <property type="entry name" value="Peroxidase"/>
    <property type="match status" value="1"/>
</dbReference>
<gene>
    <name evidence="15" type="primary">LOC105036233</name>
</gene>
<evidence type="ECO:0000256" key="5">
    <source>
        <dbReference type="ARBA" id="ARBA00022723"/>
    </source>
</evidence>
<evidence type="ECO:0000256" key="7">
    <source>
        <dbReference type="ARBA" id="ARBA00023002"/>
    </source>
</evidence>
<dbReference type="PRINTS" id="PR00461">
    <property type="entry name" value="PLPEROXIDASE"/>
</dbReference>
<dbReference type="GO" id="GO:0046872">
    <property type="term" value="F:metal ion binding"/>
    <property type="evidence" value="ECO:0007669"/>
    <property type="project" value="UniProtKB-KW"/>
</dbReference>
<keyword evidence="9" id="KW-0376">Hydrogen peroxide</keyword>
<accession>A0A6I9QIQ7</accession>
<feature type="binding site" evidence="11">
    <location>
        <position position="8"/>
    </location>
    <ligand>
        <name>Ca(2+)</name>
        <dbReference type="ChEBI" id="CHEBI:29108"/>
        <label>1</label>
    </ligand>
</feature>
<comment type="cofactor">
    <cofactor evidence="11">
        <name>heme b</name>
        <dbReference type="ChEBI" id="CHEBI:60344"/>
    </cofactor>
    <text evidence="11">Binds 1 heme b (iron(II)-protoporphyrin IX) group per subunit.</text>
</comment>
<dbReference type="GO" id="GO:0020037">
    <property type="term" value="F:heme binding"/>
    <property type="evidence" value="ECO:0007669"/>
    <property type="project" value="InterPro"/>
</dbReference>
<evidence type="ECO:0000256" key="3">
    <source>
        <dbReference type="ARBA" id="ARBA00022559"/>
    </source>
</evidence>
<evidence type="ECO:0000256" key="11">
    <source>
        <dbReference type="PIRSR" id="PIRSR600823-3"/>
    </source>
</evidence>
<dbReference type="Gene3D" id="1.10.520.10">
    <property type="match status" value="1"/>
</dbReference>
<dbReference type="InterPro" id="IPR000823">
    <property type="entry name" value="Peroxidase_pln"/>
</dbReference>
<comment type="catalytic activity">
    <reaction evidence="1">
        <text>2 a phenolic donor + H2O2 = 2 a phenolic radical donor + 2 H2O</text>
        <dbReference type="Rhea" id="RHEA:56136"/>
        <dbReference type="ChEBI" id="CHEBI:15377"/>
        <dbReference type="ChEBI" id="CHEBI:16240"/>
        <dbReference type="ChEBI" id="CHEBI:139520"/>
        <dbReference type="ChEBI" id="CHEBI:139521"/>
        <dbReference type="EC" id="1.11.1.7"/>
    </reaction>
</comment>
<feature type="domain" description="Plant heme peroxidase family profile" evidence="13">
    <location>
        <begin position="1"/>
        <end position="175"/>
    </location>
</feature>
<evidence type="ECO:0000256" key="10">
    <source>
        <dbReference type="PIRSR" id="PIRSR600823-2"/>
    </source>
</evidence>
<dbReference type="Gene3D" id="1.10.420.10">
    <property type="entry name" value="Peroxidase, domain 2"/>
    <property type="match status" value="1"/>
</dbReference>
<feature type="binding site" evidence="10">
    <location>
        <position position="95"/>
    </location>
    <ligand>
        <name>substrate</name>
    </ligand>
</feature>
<keyword evidence="8 11" id="KW-0408">Iron</keyword>
<dbReference type="InterPro" id="IPR010255">
    <property type="entry name" value="Haem_peroxidase_sf"/>
</dbReference>
<dbReference type="GO" id="GO:0042744">
    <property type="term" value="P:hydrogen peroxide catabolic process"/>
    <property type="evidence" value="ECO:0007669"/>
    <property type="project" value="UniProtKB-KW"/>
</dbReference>
<dbReference type="PROSITE" id="PS50873">
    <property type="entry name" value="PEROXIDASE_4"/>
    <property type="match status" value="1"/>
</dbReference>
<name>A0A6I9QIQ7_ELAGV</name>
<comment type="cofactor">
    <cofactor evidence="11">
        <name>Ca(2+)</name>
        <dbReference type="ChEBI" id="CHEBI:29108"/>
    </cofactor>
    <text evidence="11">Binds 2 calcium ions per subunit.</text>
</comment>
<dbReference type="InParanoid" id="A0A6I9QIQ7"/>
<evidence type="ECO:0000313" key="14">
    <source>
        <dbReference type="Proteomes" id="UP000504607"/>
    </source>
</evidence>
<dbReference type="PANTHER" id="PTHR31235">
    <property type="entry name" value="PEROXIDASE 25-RELATED"/>
    <property type="match status" value="1"/>
</dbReference>
<keyword evidence="7" id="KW-0560">Oxidoreductase</keyword>
<dbReference type="PROSITE" id="PS00435">
    <property type="entry name" value="PEROXIDASE_1"/>
    <property type="match status" value="1"/>
</dbReference>
<proteinExistence type="inferred from homology"/>
<dbReference type="RefSeq" id="XP_010910300.1">
    <property type="nucleotide sequence ID" value="XM_010911998.1"/>
</dbReference>
<feature type="region of interest" description="Disordered" evidence="12">
    <location>
        <begin position="1"/>
        <end position="30"/>
    </location>
</feature>
<evidence type="ECO:0000256" key="6">
    <source>
        <dbReference type="ARBA" id="ARBA00022837"/>
    </source>
</evidence>
<evidence type="ECO:0000256" key="4">
    <source>
        <dbReference type="ARBA" id="ARBA00022617"/>
    </source>
</evidence>
<dbReference type="InterPro" id="IPR002016">
    <property type="entry name" value="Haem_peroxidase"/>
</dbReference>
<dbReference type="GO" id="GO:0140825">
    <property type="term" value="F:lactoperoxidase activity"/>
    <property type="evidence" value="ECO:0007669"/>
    <property type="project" value="UniProtKB-EC"/>
</dbReference>
<keyword evidence="6 11" id="KW-0106">Calcium</keyword>
<comment type="similarity">
    <text evidence="2">Belongs to the peroxidase family. Ascorbate peroxidase subfamily.</text>
</comment>
<feature type="binding site" description="axial binding residue" evidence="11">
    <location>
        <position position="125"/>
    </location>
    <ligand>
        <name>heme b</name>
        <dbReference type="ChEBI" id="CHEBI:60344"/>
    </ligand>
    <ligandPart>
        <name>Fe</name>
        <dbReference type="ChEBI" id="CHEBI:18248"/>
    </ligandPart>
</feature>
<dbReference type="Proteomes" id="UP000504607">
    <property type="component" value="Unplaced"/>
</dbReference>
<evidence type="ECO:0000259" key="13">
    <source>
        <dbReference type="PROSITE" id="PS50873"/>
    </source>
</evidence>
<keyword evidence="14" id="KW-1185">Reference proteome</keyword>
<dbReference type="SUPFAM" id="SSF48113">
    <property type="entry name" value="Heme-dependent peroxidases"/>
    <property type="match status" value="1"/>
</dbReference>
<evidence type="ECO:0000256" key="9">
    <source>
        <dbReference type="ARBA" id="ARBA00023324"/>
    </source>
</evidence>
<evidence type="ECO:0000256" key="12">
    <source>
        <dbReference type="SAM" id="MobiDB-lite"/>
    </source>
</evidence>
<dbReference type="Pfam" id="PF00141">
    <property type="entry name" value="peroxidase"/>
    <property type="match status" value="1"/>
</dbReference>
<evidence type="ECO:0000256" key="8">
    <source>
        <dbReference type="ARBA" id="ARBA00023004"/>
    </source>
</evidence>
<protein>
    <submittedName>
        <fullName evidence="15">Peroxidase 5-like</fullName>
    </submittedName>
</protein>
<evidence type="ECO:0000256" key="1">
    <source>
        <dbReference type="ARBA" id="ARBA00000189"/>
    </source>
</evidence>
<dbReference type="PRINTS" id="PR00458">
    <property type="entry name" value="PEROXIDASE"/>
</dbReference>
<organism evidence="14 15">
    <name type="scientific">Elaeis guineensis var. tenera</name>
    <name type="common">Oil palm</name>
    <dbReference type="NCBI Taxonomy" id="51953"/>
    <lineage>
        <taxon>Eukaryota</taxon>
        <taxon>Viridiplantae</taxon>
        <taxon>Streptophyta</taxon>
        <taxon>Embryophyta</taxon>
        <taxon>Tracheophyta</taxon>
        <taxon>Spermatophyta</taxon>
        <taxon>Magnoliopsida</taxon>
        <taxon>Liliopsida</taxon>
        <taxon>Arecaceae</taxon>
        <taxon>Arecoideae</taxon>
        <taxon>Cocoseae</taxon>
        <taxon>Elaeidinae</taxon>
        <taxon>Elaeis</taxon>
    </lineage>
</organism>
<evidence type="ECO:0000256" key="2">
    <source>
        <dbReference type="ARBA" id="ARBA00006873"/>
    </source>
</evidence>
<feature type="binding site" evidence="11">
    <location>
        <position position="20"/>
    </location>
    <ligand>
        <name>Ca(2+)</name>
        <dbReference type="ChEBI" id="CHEBI:29108"/>
        <label>1</label>
    </ligand>
</feature>
<dbReference type="GO" id="GO:0006979">
    <property type="term" value="P:response to oxidative stress"/>
    <property type="evidence" value="ECO:0007669"/>
    <property type="project" value="InterPro"/>
</dbReference>
<keyword evidence="4" id="KW-0349">Heme</keyword>
<sequence>MFQRYDASVLLNSTPGNPSEKEAPPNNPSLRGFEVIDAAKATAEAKCPCKVSCADIIAFAARDSAYITGGIDYEVPAGRRDGRISLASEALDNIPFPTFTADKLKESFERKDSTLDEMVTLSGAHSIDRSHCSSFTTRLYNFKLRLPRNCVGTPNDLFALYFDDGNNCKQIEAKR</sequence>
<keyword evidence="3" id="KW-0575">Peroxidase</keyword>
<reference evidence="15" key="1">
    <citation type="submission" date="2025-08" db="UniProtKB">
        <authorList>
            <consortium name="RefSeq"/>
        </authorList>
    </citation>
    <scope>IDENTIFICATION</scope>
</reference>
<evidence type="ECO:0000313" key="15">
    <source>
        <dbReference type="RefSeq" id="XP_010910300.1"/>
    </source>
</evidence>
<dbReference type="InterPro" id="IPR019793">
    <property type="entry name" value="Peroxidases_heam-ligand_BS"/>
</dbReference>
<keyword evidence="5 11" id="KW-0479">Metal-binding</keyword>
<dbReference type="OrthoDB" id="2113341at2759"/>